<reference evidence="1 2" key="1">
    <citation type="submission" date="2018-09" db="EMBL/GenBank/DDBJ databases">
        <title>Discovery and Ecogenomic Context for Candidatus Cryosericales, a Global Caldiserica Order Active in Thawing Permafrost.</title>
        <authorList>
            <person name="Martinez M.A."/>
            <person name="Woodcroft B.J."/>
            <person name="Ignacio Espinoza J.C."/>
            <person name="Zayed A."/>
            <person name="Singleton C.M."/>
            <person name="Boyd J."/>
            <person name="Li Y.-F."/>
            <person name="Purvine S."/>
            <person name="Maughan H."/>
            <person name="Hodgkins S.B."/>
            <person name="Anderson D."/>
            <person name="Sederholm M."/>
            <person name="Temperton B."/>
            <person name="Saleska S.R."/>
            <person name="Tyson G.W."/>
            <person name="Rich V.I."/>
        </authorList>
    </citation>
    <scope>NUCLEOTIDE SEQUENCE [LARGE SCALE GENOMIC DNA]</scope>
    <source>
        <strain evidence="1 2">SMC7</strain>
    </source>
</reference>
<name>A0A398CSY0_9BACT</name>
<protein>
    <submittedName>
        <fullName evidence="1">Uncharacterized protein</fullName>
    </submittedName>
</protein>
<organism evidence="1 2">
    <name type="scientific">Candidatus Cryosericum terrychapinii</name>
    <dbReference type="NCBI Taxonomy" id="2290919"/>
    <lineage>
        <taxon>Bacteria</taxon>
        <taxon>Pseudomonadati</taxon>
        <taxon>Caldisericota/Cryosericota group</taxon>
        <taxon>Candidatus Cryosericota</taxon>
        <taxon>Candidatus Cryosericia</taxon>
        <taxon>Candidatus Cryosericales</taxon>
        <taxon>Candidatus Cryosericaceae</taxon>
        <taxon>Candidatus Cryosericum</taxon>
    </lineage>
</organism>
<dbReference type="EMBL" id="QXIS01000033">
    <property type="protein sequence ID" value="RIE05725.1"/>
    <property type="molecule type" value="Genomic_DNA"/>
</dbReference>
<proteinExistence type="predicted"/>
<comment type="caution">
    <text evidence="1">The sequence shown here is derived from an EMBL/GenBank/DDBJ whole genome shotgun (WGS) entry which is preliminary data.</text>
</comment>
<keyword evidence="2" id="KW-1185">Reference proteome</keyword>
<dbReference type="AlphaFoldDB" id="A0A398CSY0"/>
<gene>
    <name evidence="1" type="ORF">SMC7_06110</name>
</gene>
<evidence type="ECO:0000313" key="2">
    <source>
        <dbReference type="Proteomes" id="UP000266328"/>
    </source>
</evidence>
<dbReference type="Proteomes" id="UP000266328">
    <property type="component" value="Unassembled WGS sequence"/>
</dbReference>
<evidence type="ECO:0000313" key="1">
    <source>
        <dbReference type="EMBL" id="RIE05725.1"/>
    </source>
</evidence>
<sequence>MHLAACMMIGAALEGALLAICDCYYDDIPVELIPRSHKKQLAVVDWGLFDLVDIARKMEWLPSGLTYGEQWSSKKAGIGDYAVVVRELRNLVHPARYVQDMPRKRITERYYRSCEETFGTSIDYLLARIGRSPKDAHDKGEF</sequence>
<accession>A0A398CSY0</accession>